<gene>
    <name evidence="1" type="ORF">GCM10023331_22210</name>
</gene>
<reference evidence="2" key="1">
    <citation type="journal article" date="2019" name="Int. J. Syst. Evol. Microbiol.">
        <title>The Global Catalogue of Microorganisms (GCM) 10K type strain sequencing project: providing services to taxonomists for standard genome sequencing and annotation.</title>
        <authorList>
            <consortium name="The Broad Institute Genomics Platform"/>
            <consortium name="The Broad Institute Genome Sequencing Center for Infectious Disease"/>
            <person name="Wu L."/>
            <person name="Ma J."/>
        </authorList>
    </citation>
    <scope>NUCLEOTIDE SEQUENCE [LARGE SCALE GENOMIC DNA]</scope>
    <source>
        <strain evidence="2">JCM 18326</strain>
    </source>
</reference>
<evidence type="ECO:0008006" key="3">
    <source>
        <dbReference type="Google" id="ProtNLM"/>
    </source>
</evidence>
<name>A0ABP9DBT4_9BACT</name>
<protein>
    <recommendedName>
        <fullName evidence="3">Lipocalin-like domain-containing protein</fullName>
    </recommendedName>
</protein>
<organism evidence="1 2">
    <name type="scientific">Algivirga pacifica</name>
    <dbReference type="NCBI Taxonomy" id="1162670"/>
    <lineage>
        <taxon>Bacteria</taxon>
        <taxon>Pseudomonadati</taxon>
        <taxon>Bacteroidota</taxon>
        <taxon>Cytophagia</taxon>
        <taxon>Cytophagales</taxon>
        <taxon>Flammeovirgaceae</taxon>
        <taxon>Algivirga</taxon>
    </lineage>
</organism>
<dbReference type="EMBL" id="BAABJX010000033">
    <property type="protein sequence ID" value="GAA4836564.1"/>
    <property type="molecule type" value="Genomic_DNA"/>
</dbReference>
<proteinExistence type="predicted"/>
<comment type="caution">
    <text evidence="1">The sequence shown here is derived from an EMBL/GenBank/DDBJ whole genome shotgun (WGS) entry which is preliminary data.</text>
</comment>
<dbReference type="Proteomes" id="UP001500298">
    <property type="component" value="Unassembled WGS sequence"/>
</dbReference>
<sequence>MEDISPSAIKEGNKTLEGTWIIKKVGQQNGALLAENYGELTFSPEDLDLLQGALSFKENNAKTTVETSYAFTLNVSDDQIEFLYLHFDPSYNVLIEGEYQIMELSKERILMEEPFKPEDGLTIEMVKKVVE</sequence>
<keyword evidence="2" id="KW-1185">Reference proteome</keyword>
<evidence type="ECO:0000313" key="1">
    <source>
        <dbReference type="EMBL" id="GAA4836564.1"/>
    </source>
</evidence>
<evidence type="ECO:0000313" key="2">
    <source>
        <dbReference type="Proteomes" id="UP001500298"/>
    </source>
</evidence>
<accession>A0ABP9DBT4</accession>